<dbReference type="AlphaFoldDB" id="A0A8K0WTG0"/>
<organism evidence="1 2">
    <name type="scientific">Stachybotrys elegans</name>
    <dbReference type="NCBI Taxonomy" id="80388"/>
    <lineage>
        <taxon>Eukaryota</taxon>
        <taxon>Fungi</taxon>
        <taxon>Dikarya</taxon>
        <taxon>Ascomycota</taxon>
        <taxon>Pezizomycotina</taxon>
        <taxon>Sordariomycetes</taxon>
        <taxon>Hypocreomycetidae</taxon>
        <taxon>Hypocreales</taxon>
        <taxon>Stachybotryaceae</taxon>
        <taxon>Stachybotrys</taxon>
    </lineage>
</organism>
<dbReference type="SUPFAM" id="SSF50978">
    <property type="entry name" value="WD40 repeat-like"/>
    <property type="match status" value="1"/>
</dbReference>
<proteinExistence type="predicted"/>
<reference evidence="1" key="1">
    <citation type="journal article" date="2021" name="Nat. Commun.">
        <title>Genetic determinants of endophytism in the Arabidopsis root mycobiome.</title>
        <authorList>
            <person name="Mesny F."/>
            <person name="Miyauchi S."/>
            <person name="Thiergart T."/>
            <person name="Pickel B."/>
            <person name="Atanasova L."/>
            <person name="Karlsson M."/>
            <person name="Huettel B."/>
            <person name="Barry K.W."/>
            <person name="Haridas S."/>
            <person name="Chen C."/>
            <person name="Bauer D."/>
            <person name="Andreopoulos W."/>
            <person name="Pangilinan J."/>
            <person name="LaButti K."/>
            <person name="Riley R."/>
            <person name="Lipzen A."/>
            <person name="Clum A."/>
            <person name="Drula E."/>
            <person name="Henrissat B."/>
            <person name="Kohler A."/>
            <person name="Grigoriev I.V."/>
            <person name="Martin F.M."/>
            <person name="Hacquard S."/>
        </authorList>
    </citation>
    <scope>NUCLEOTIDE SEQUENCE</scope>
    <source>
        <strain evidence="1">MPI-CAGE-CH-0235</strain>
    </source>
</reference>
<gene>
    <name evidence="1" type="ORF">B0I35DRAFT_350276</name>
</gene>
<evidence type="ECO:0000313" key="2">
    <source>
        <dbReference type="Proteomes" id="UP000813444"/>
    </source>
</evidence>
<evidence type="ECO:0000313" key="1">
    <source>
        <dbReference type="EMBL" id="KAH7322774.1"/>
    </source>
</evidence>
<dbReference type="Gene3D" id="2.130.10.10">
    <property type="entry name" value="YVTN repeat-like/Quinoprotein amine dehydrogenase"/>
    <property type="match status" value="1"/>
</dbReference>
<name>A0A8K0WTG0_9HYPO</name>
<dbReference type="OrthoDB" id="5323870at2759"/>
<dbReference type="InterPro" id="IPR036322">
    <property type="entry name" value="WD40_repeat_dom_sf"/>
</dbReference>
<accession>A0A8K0WTG0</accession>
<comment type="caution">
    <text evidence="1">The sequence shown here is derived from an EMBL/GenBank/DDBJ whole genome shotgun (WGS) entry which is preliminary data.</text>
</comment>
<dbReference type="InterPro" id="IPR015943">
    <property type="entry name" value="WD40/YVTN_repeat-like_dom_sf"/>
</dbReference>
<evidence type="ECO:0008006" key="3">
    <source>
        <dbReference type="Google" id="ProtNLM"/>
    </source>
</evidence>
<sequence>MSITNPPRIRRTGANIQFTHNLPRRVNDVQTYPVQSPQGAAILIYGHENGVTVVWRGGKRFKPAKEASKEKQNGSNDDAVMIIDSDDEQPPTKPHSAANFVDKPEFEDEVEEGPYPEIIQTLDLTLGTAVSKVAVLPITPCPADQAAVGGATILTEKMVFAVSCVTNDIYVVTLPLTPPSLESKARPELRRDLLAGKAGSGAWGESLILLGGQSKQSQGIAMTLATSGTSKQIGKVPHAVVAAHSREASGVLRLWDVPLEQTTGSGGRIEPLQTEFLPWPLTSISFNPTHTSQLLASTSTQGVRIYDFATAAIPTDTDASTAFPPQGSWLLSLYQPFTRSSTRIPMVDAAWIAHGRAVFALLADGSWGIWDVDGLGPSSSGTLLSQKLKCGIRGSALTAFSVSGFVEGVNSLRSTAPQSQESRSAQFAPMTPFTRRQAAASLGSTLGSTQLAGIRGGIKVLAPLSSGKALQDETVVLWIGGLDHVCVIRGILRFWESQQRLVSGKSGNVFSATQPTRMSRLSDLSVGLLGERCCGVGLVMDHTSPGDNGQRESASPISVLIQGESRIVVVREDKDGPGMLIGGVVGRRRRLFSGEMSNAIIVHGKVDTAPKMNFNLSTVKPGTLRKKPLLFAQEEDNQDVTGMEATQLLSQTRGGFSFADTMNAAADVSDDRTRRDVEAEMLDIMEIDQALENLAGDRGTNGTRRVFFEEN</sequence>
<dbReference type="EMBL" id="JAGPNK010000004">
    <property type="protein sequence ID" value="KAH7322774.1"/>
    <property type="molecule type" value="Genomic_DNA"/>
</dbReference>
<protein>
    <recommendedName>
        <fullName evidence="3">Nucleoporin NUP37</fullName>
    </recommendedName>
</protein>
<dbReference type="Proteomes" id="UP000813444">
    <property type="component" value="Unassembled WGS sequence"/>
</dbReference>
<keyword evidence="2" id="KW-1185">Reference proteome</keyword>